<dbReference type="SMART" id="SM00028">
    <property type="entry name" value="TPR"/>
    <property type="match status" value="2"/>
</dbReference>
<protein>
    <submittedName>
        <fullName evidence="2">Tetratricopeptide repeat protein</fullName>
    </submittedName>
</protein>
<dbReference type="InterPro" id="IPR048173">
    <property type="entry name" value="Sll0314-like"/>
</dbReference>
<dbReference type="NCBIfam" id="NF041522">
    <property type="entry name" value="TPR_sll0314"/>
    <property type="match status" value="1"/>
</dbReference>
<evidence type="ECO:0000313" key="2">
    <source>
        <dbReference type="EMBL" id="MBT9316225.1"/>
    </source>
</evidence>
<dbReference type="AlphaFoldDB" id="A0A947GII5"/>
<reference evidence="2" key="2">
    <citation type="journal article" date="2021" name="Mar. Drugs">
        <title>Genome Reduction and Secondary Metabolism of the Marine Sponge-Associated Cyanobacterium Leptothoe.</title>
        <authorList>
            <person name="Konstantinou D."/>
            <person name="Popin R.V."/>
            <person name="Fewer D.P."/>
            <person name="Sivonen K."/>
            <person name="Gkelis S."/>
        </authorList>
    </citation>
    <scope>NUCLEOTIDE SEQUENCE</scope>
    <source>
        <strain evidence="2">TAU-MAC 1115</strain>
    </source>
</reference>
<reference evidence="2" key="1">
    <citation type="submission" date="2020-11" db="EMBL/GenBank/DDBJ databases">
        <authorList>
            <person name="Konstantinou D."/>
            <person name="Gkelis S."/>
            <person name="Popin R."/>
            <person name="Fewer D."/>
            <person name="Sivonen K."/>
        </authorList>
    </citation>
    <scope>NUCLEOTIDE SEQUENCE</scope>
    <source>
        <strain evidence="2">TAU-MAC 1115</strain>
    </source>
</reference>
<accession>A0A947GII5</accession>
<sequence length="336" mass="36755">MTFRILNPLAWPGPFAWQGPNKLEPNKLGLNLLGSNFRRLKSLGFLTAVTLTLASTPALAGDPFRSTTEHDIGPHAEEAFEAFFKEGDYVGARAALDLAMKSESDEPLVHGMAASMAYLDEDWDAVATEAELTRSTAEALLETNPLRGHIYSAVGIFMEGAHLMSTQGVARSTPAALAMLQQVFGHIGEAEKIDSTDPELNLVKGFMDLMLAVNLPFSDPAEAIERLSQYGNPSYLSYRGIALGYRDLGQMTDAMDAVDQALETAPENPELFYLKAQLHRRQSETDESVAMFDKALEYAAQLPSNLARKIYKEKCRTLGGSHETCGQEATDFVKSL</sequence>
<dbReference type="InterPro" id="IPR011990">
    <property type="entry name" value="TPR-like_helical_dom_sf"/>
</dbReference>
<name>A0A947GII5_9CYAN</name>
<feature type="repeat" description="TPR" evidence="1">
    <location>
        <begin position="235"/>
        <end position="268"/>
    </location>
</feature>
<dbReference type="Proteomes" id="UP000717364">
    <property type="component" value="Unassembled WGS sequence"/>
</dbReference>
<dbReference type="RefSeq" id="WP_215609291.1">
    <property type="nucleotide sequence ID" value="NZ_JADOES010000022.1"/>
</dbReference>
<dbReference type="InterPro" id="IPR019734">
    <property type="entry name" value="TPR_rpt"/>
</dbReference>
<keyword evidence="1" id="KW-0802">TPR repeat</keyword>
<evidence type="ECO:0000313" key="3">
    <source>
        <dbReference type="Proteomes" id="UP000717364"/>
    </source>
</evidence>
<gene>
    <name evidence="2" type="ORF">IXB50_12415</name>
</gene>
<dbReference type="PROSITE" id="PS50005">
    <property type="entry name" value="TPR"/>
    <property type="match status" value="1"/>
</dbReference>
<comment type="caution">
    <text evidence="2">The sequence shown here is derived from an EMBL/GenBank/DDBJ whole genome shotgun (WGS) entry which is preliminary data.</text>
</comment>
<proteinExistence type="predicted"/>
<dbReference type="SUPFAM" id="SSF48452">
    <property type="entry name" value="TPR-like"/>
    <property type="match status" value="1"/>
</dbReference>
<keyword evidence="3" id="KW-1185">Reference proteome</keyword>
<dbReference type="Gene3D" id="1.25.40.10">
    <property type="entry name" value="Tetratricopeptide repeat domain"/>
    <property type="match status" value="1"/>
</dbReference>
<organism evidence="2 3">
    <name type="scientific">Leptothoe spongobia TAU-MAC 1115</name>
    <dbReference type="NCBI Taxonomy" id="1967444"/>
    <lineage>
        <taxon>Bacteria</taxon>
        <taxon>Bacillati</taxon>
        <taxon>Cyanobacteriota</taxon>
        <taxon>Cyanophyceae</taxon>
        <taxon>Nodosilineales</taxon>
        <taxon>Cymatolegaceae</taxon>
        <taxon>Leptothoe</taxon>
        <taxon>Leptothoe spongobia</taxon>
    </lineage>
</organism>
<evidence type="ECO:0000256" key="1">
    <source>
        <dbReference type="PROSITE-ProRule" id="PRU00339"/>
    </source>
</evidence>
<dbReference type="EMBL" id="JADOES010000022">
    <property type="protein sequence ID" value="MBT9316225.1"/>
    <property type="molecule type" value="Genomic_DNA"/>
</dbReference>